<sequence>MLRLALPKSPILLHRINPRKSLNLFLHKMSWACKKCTFINSPSSKSTCQICLSSSPPASPTPSPPPDSAPRWPCKACTFLNPYPTTNCQICDTRRPVLASASIKELVSVDDEELDSSVGSVFMPLRACKRTKMEDCSESSDGFHEIKAGNEARSLSLDGDDNDDASQEVVKLKIMSYNVWFREDLEVHARMRAIGDLIQLHSPDIICLQEVTPDIYELFRSHKWWKEYRCSVSENEAQLRGYFCIQLSKLSSTTFSCRPFGNSAMGRELCVADAETSTGQSLVVATSHLESPCPAPPKWDQMFSKERVQQAKEALAFLGNYPNVIFCGDMNWDDKLDGPFPVLEGWVDAWMELKPGEDGWTYDTKSNKMLSENRKLQKRLDRFLCCLRDYKVADISMIGTEAIADLRYVKEKKVKGEKKPVVLPVLPSDHYGLLLTVTSL</sequence>
<dbReference type="Gene3D" id="2.30.30.380">
    <property type="entry name" value="Zn-finger domain of Sec23/24"/>
    <property type="match status" value="2"/>
</dbReference>
<dbReference type="PANTHER" id="PTHR15822">
    <property type="entry name" value="TRAF AND TNF RECEPTOR-ASSOCIATED PROTEIN"/>
    <property type="match status" value="1"/>
</dbReference>
<dbReference type="FunFam" id="3.60.10.10:FF:000058">
    <property type="entry name" value="Tyrosyl-DNA phosphodiesterase 2"/>
    <property type="match status" value="1"/>
</dbReference>
<dbReference type="SUPFAM" id="SSF56219">
    <property type="entry name" value="DNase I-like"/>
    <property type="match status" value="1"/>
</dbReference>
<dbReference type="InterPro" id="IPR005135">
    <property type="entry name" value="Endo/exonuclease/phosphatase"/>
</dbReference>
<evidence type="ECO:0000256" key="9">
    <source>
        <dbReference type="ARBA" id="ARBA00022833"/>
    </source>
</evidence>
<evidence type="ECO:0000256" key="1">
    <source>
        <dbReference type="ARBA" id="ARBA00001936"/>
    </source>
</evidence>
<dbReference type="EnsemblPlants" id="Kaladp0040s0347.1.v1.1">
    <property type="protein sequence ID" value="Kaladp0040s0347.1.v1.1"/>
    <property type="gene ID" value="Kaladp0040s0347.v1.1"/>
</dbReference>
<keyword evidence="7 13" id="KW-0863">Zinc-finger</keyword>
<protein>
    <recommendedName>
        <fullName evidence="14">RanBP2-type domain-containing protein</fullName>
    </recommendedName>
</protein>
<evidence type="ECO:0000259" key="14">
    <source>
        <dbReference type="PROSITE" id="PS50199"/>
    </source>
</evidence>
<accession>A0A7N0TMV8</accession>
<evidence type="ECO:0000256" key="10">
    <source>
        <dbReference type="ARBA" id="ARBA00022842"/>
    </source>
</evidence>
<dbReference type="InterPro" id="IPR001876">
    <property type="entry name" value="Znf_RanBP2"/>
</dbReference>
<dbReference type="Gene3D" id="3.60.10.10">
    <property type="entry name" value="Endonuclease/exonuclease/phosphatase"/>
    <property type="match status" value="1"/>
</dbReference>
<comment type="cofactor">
    <cofactor evidence="2">
        <name>Mg(2+)</name>
        <dbReference type="ChEBI" id="CHEBI:18420"/>
    </cofactor>
</comment>
<dbReference type="PANTHER" id="PTHR15822:SF4">
    <property type="entry name" value="TYROSYL-DNA PHOSPHODIESTERASE 2"/>
    <property type="match status" value="1"/>
</dbReference>
<dbReference type="GO" id="GO:0005737">
    <property type="term" value="C:cytoplasm"/>
    <property type="evidence" value="ECO:0007669"/>
    <property type="project" value="TreeGrafter"/>
</dbReference>
<dbReference type="Pfam" id="PF03372">
    <property type="entry name" value="Exo_endo_phos"/>
    <property type="match status" value="1"/>
</dbReference>
<dbReference type="PROSITE" id="PS01358">
    <property type="entry name" value="ZF_RANBP2_1"/>
    <property type="match status" value="1"/>
</dbReference>
<name>A0A7N0TMV8_KALFE</name>
<dbReference type="GO" id="GO:0006302">
    <property type="term" value="P:double-strand break repair"/>
    <property type="evidence" value="ECO:0007669"/>
    <property type="project" value="TreeGrafter"/>
</dbReference>
<keyword evidence="4" id="KW-0540">Nuclease</keyword>
<dbReference type="OMA" id="CTLDNPG"/>
<evidence type="ECO:0000313" key="16">
    <source>
        <dbReference type="Proteomes" id="UP000594263"/>
    </source>
</evidence>
<comment type="cofactor">
    <cofactor evidence="1">
        <name>Mn(2+)</name>
        <dbReference type="ChEBI" id="CHEBI:29035"/>
    </cofactor>
</comment>
<keyword evidence="6" id="KW-0227">DNA damage</keyword>
<evidence type="ECO:0000313" key="15">
    <source>
        <dbReference type="EnsemblPlants" id="Kaladp0040s0347.1.v1.1"/>
    </source>
</evidence>
<dbReference type="InterPro" id="IPR036691">
    <property type="entry name" value="Endo/exonu/phosph_ase_sf"/>
</dbReference>
<dbReference type="InterPro" id="IPR051547">
    <property type="entry name" value="TDP2-like"/>
</dbReference>
<dbReference type="InterPro" id="IPR036443">
    <property type="entry name" value="Znf_RanBP2_sf"/>
</dbReference>
<dbReference type="GO" id="GO:0008270">
    <property type="term" value="F:zinc ion binding"/>
    <property type="evidence" value="ECO:0007669"/>
    <property type="project" value="UniProtKB-KW"/>
</dbReference>
<reference evidence="15" key="1">
    <citation type="submission" date="2021-01" db="UniProtKB">
        <authorList>
            <consortium name="EnsemblPlants"/>
        </authorList>
    </citation>
    <scope>IDENTIFICATION</scope>
</reference>
<evidence type="ECO:0000256" key="8">
    <source>
        <dbReference type="ARBA" id="ARBA00022801"/>
    </source>
</evidence>
<evidence type="ECO:0000256" key="5">
    <source>
        <dbReference type="ARBA" id="ARBA00022723"/>
    </source>
</evidence>
<evidence type="ECO:0000256" key="7">
    <source>
        <dbReference type="ARBA" id="ARBA00022771"/>
    </source>
</evidence>
<evidence type="ECO:0000256" key="12">
    <source>
        <dbReference type="ARBA" id="ARBA00023242"/>
    </source>
</evidence>
<dbReference type="PROSITE" id="PS50199">
    <property type="entry name" value="ZF_RANBP2_2"/>
    <property type="match status" value="1"/>
</dbReference>
<dbReference type="SMART" id="SM00547">
    <property type="entry name" value="ZnF_RBZ"/>
    <property type="match status" value="2"/>
</dbReference>
<keyword evidence="8" id="KW-0378">Hydrolase</keyword>
<dbReference type="CDD" id="cd09080">
    <property type="entry name" value="TDP2"/>
    <property type="match status" value="1"/>
</dbReference>
<keyword evidence="12" id="KW-0539">Nucleus</keyword>
<keyword evidence="16" id="KW-1185">Reference proteome</keyword>
<dbReference type="GO" id="GO:0070260">
    <property type="term" value="F:5'-tyrosyl-DNA phosphodiesterase activity"/>
    <property type="evidence" value="ECO:0007669"/>
    <property type="project" value="TreeGrafter"/>
</dbReference>
<keyword evidence="10" id="KW-0460">Magnesium</keyword>
<evidence type="ECO:0000256" key="4">
    <source>
        <dbReference type="ARBA" id="ARBA00022722"/>
    </source>
</evidence>
<evidence type="ECO:0000256" key="11">
    <source>
        <dbReference type="ARBA" id="ARBA00023204"/>
    </source>
</evidence>
<comment type="subcellular location">
    <subcellularLocation>
        <location evidence="3">Nucleus</location>
        <location evidence="3">PML body</location>
    </subcellularLocation>
</comment>
<evidence type="ECO:0000256" key="6">
    <source>
        <dbReference type="ARBA" id="ARBA00022763"/>
    </source>
</evidence>
<keyword evidence="9" id="KW-0862">Zinc</keyword>
<keyword evidence="11" id="KW-0234">DNA repair</keyword>
<evidence type="ECO:0000256" key="3">
    <source>
        <dbReference type="ARBA" id="ARBA00004322"/>
    </source>
</evidence>
<organism evidence="15 16">
    <name type="scientific">Kalanchoe fedtschenkoi</name>
    <name type="common">Lavender scallops</name>
    <name type="synonym">South American air plant</name>
    <dbReference type="NCBI Taxonomy" id="63787"/>
    <lineage>
        <taxon>Eukaryota</taxon>
        <taxon>Viridiplantae</taxon>
        <taxon>Streptophyta</taxon>
        <taxon>Embryophyta</taxon>
        <taxon>Tracheophyta</taxon>
        <taxon>Spermatophyta</taxon>
        <taxon>Magnoliopsida</taxon>
        <taxon>eudicotyledons</taxon>
        <taxon>Gunneridae</taxon>
        <taxon>Pentapetalae</taxon>
        <taxon>Saxifragales</taxon>
        <taxon>Crassulaceae</taxon>
        <taxon>Kalanchoe</taxon>
    </lineage>
</organism>
<dbReference type="AlphaFoldDB" id="A0A7N0TMV8"/>
<dbReference type="GO" id="GO:0003697">
    <property type="term" value="F:single-stranded DNA binding"/>
    <property type="evidence" value="ECO:0007669"/>
    <property type="project" value="TreeGrafter"/>
</dbReference>
<evidence type="ECO:0000256" key="2">
    <source>
        <dbReference type="ARBA" id="ARBA00001946"/>
    </source>
</evidence>
<evidence type="ECO:0000256" key="13">
    <source>
        <dbReference type="PROSITE-ProRule" id="PRU00322"/>
    </source>
</evidence>
<dbReference type="Proteomes" id="UP000594263">
    <property type="component" value="Unplaced"/>
</dbReference>
<dbReference type="Gramene" id="Kaladp0040s0347.1.v1.1">
    <property type="protein sequence ID" value="Kaladp0040s0347.1.v1.1"/>
    <property type="gene ID" value="Kaladp0040s0347.v1.1"/>
</dbReference>
<proteinExistence type="predicted"/>
<dbReference type="GO" id="GO:0004518">
    <property type="term" value="F:nuclease activity"/>
    <property type="evidence" value="ECO:0007669"/>
    <property type="project" value="UniProtKB-KW"/>
</dbReference>
<dbReference type="SUPFAM" id="SSF90209">
    <property type="entry name" value="Ran binding protein zinc finger-like"/>
    <property type="match status" value="1"/>
</dbReference>
<keyword evidence="5" id="KW-0479">Metal-binding</keyword>
<feature type="domain" description="RanBP2-type" evidence="14">
    <location>
        <begin position="68"/>
        <end position="97"/>
    </location>
</feature>